<dbReference type="Pfam" id="PF04536">
    <property type="entry name" value="TPM_phosphatase"/>
    <property type="match status" value="1"/>
</dbReference>
<reference evidence="2 3" key="1">
    <citation type="submission" date="2023-03" db="EMBL/GenBank/DDBJ databases">
        <title>Novosphingobium cyanobacteriorum sp. nov., isolated from a eutrophic reservoir during the Microcystis bloom period.</title>
        <authorList>
            <person name="Kang M."/>
            <person name="Le V."/>
            <person name="Ko S.-R."/>
            <person name="Lee S.-A."/>
            <person name="Ahn C.-Y."/>
        </authorList>
    </citation>
    <scope>NUCLEOTIDE SEQUENCE [LARGE SCALE GENOMIC DNA]</scope>
    <source>
        <strain evidence="2 3">HBC54</strain>
    </source>
</reference>
<protein>
    <submittedName>
        <fullName evidence="2">TPM domain-containing protein</fullName>
    </submittedName>
</protein>
<evidence type="ECO:0000313" key="3">
    <source>
        <dbReference type="Proteomes" id="UP001222770"/>
    </source>
</evidence>
<evidence type="ECO:0000313" key="2">
    <source>
        <dbReference type="EMBL" id="MDF8335357.1"/>
    </source>
</evidence>
<dbReference type="InterPro" id="IPR007621">
    <property type="entry name" value="TPM_dom"/>
</dbReference>
<feature type="domain" description="TPM" evidence="1">
    <location>
        <begin position="2"/>
        <end position="122"/>
    </location>
</feature>
<name>A0ABT6CRU9_9SPHN</name>
<accession>A0ABT6CRU9</accession>
<gene>
    <name evidence="2" type="ORF">POM99_19295</name>
</gene>
<proteinExistence type="predicted"/>
<sequence length="135" mass="14627">MDNADLLTPAAEQALVDKLDRLEQRRGPQVVIVTVTSLQGRSIEDFGLALGNGWGIGDARRNDGVLLIIAPIEHKVRIEVGRGLERVLTNQDCAQIIEQDILPPFRKGKMQAGIEAGASRILSALDHPSQGQVKS</sequence>
<dbReference type="RefSeq" id="WP_277280319.1">
    <property type="nucleotide sequence ID" value="NZ_JAROCY010000025.1"/>
</dbReference>
<keyword evidence="3" id="KW-1185">Reference proteome</keyword>
<dbReference type="Proteomes" id="UP001222770">
    <property type="component" value="Unassembled WGS sequence"/>
</dbReference>
<dbReference type="PANTHER" id="PTHR30373">
    <property type="entry name" value="UPF0603 PROTEIN YGCG"/>
    <property type="match status" value="1"/>
</dbReference>
<organism evidence="2 3">
    <name type="scientific">Novosphingobium cyanobacteriorum</name>
    <dbReference type="NCBI Taxonomy" id="3024215"/>
    <lineage>
        <taxon>Bacteria</taxon>
        <taxon>Pseudomonadati</taxon>
        <taxon>Pseudomonadota</taxon>
        <taxon>Alphaproteobacteria</taxon>
        <taxon>Sphingomonadales</taxon>
        <taxon>Sphingomonadaceae</taxon>
        <taxon>Novosphingobium</taxon>
    </lineage>
</organism>
<dbReference type="EMBL" id="JAROCY010000025">
    <property type="protein sequence ID" value="MDF8335357.1"/>
    <property type="molecule type" value="Genomic_DNA"/>
</dbReference>
<dbReference type="Gene3D" id="3.10.310.50">
    <property type="match status" value="1"/>
</dbReference>
<comment type="caution">
    <text evidence="2">The sequence shown here is derived from an EMBL/GenBank/DDBJ whole genome shotgun (WGS) entry which is preliminary data.</text>
</comment>
<dbReference type="PANTHER" id="PTHR30373:SF2">
    <property type="entry name" value="UPF0603 PROTEIN YGCG"/>
    <property type="match status" value="1"/>
</dbReference>
<evidence type="ECO:0000259" key="1">
    <source>
        <dbReference type="Pfam" id="PF04536"/>
    </source>
</evidence>